<organism evidence="15 16">
    <name type="scientific">Arsenicitalea aurantiaca</name>
    <dbReference type="NCBI Taxonomy" id="1783274"/>
    <lineage>
        <taxon>Bacteria</taxon>
        <taxon>Pseudomonadati</taxon>
        <taxon>Pseudomonadota</taxon>
        <taxon>Alphaproteobacteria</taxon>
        <taxon>Hyphomicrobiales</taxon>
        <taxon>Devosiaceae</taxon>
        <taxon>Arsenicitalea</taxon>
    </lineage>
</organism>
<dbReference type="GO" id="GO:0006098">
    <property type="term" value="P:pentose-phosphate shunt"/>
    <property type="evidence" value="ECO:0007669"/>
    <property type="project" value="UniProtKB-UniRule"/>
</dbReference>
<comment type="similarity">
    <text evidence="6 10 11">Belongs to the ribulose-phosphate 3-epimerase family.</text>
</comment>
<evidence type="ECO:0000256" key="7">
    <source>
        <dbReference type="ARBA" id="ARBA00013188"/>
    </source>
</evidence>
<dbReference type="GO" id="GO:0005737">
    <property type="term" value="C:cytoplasm"/>
    <property type="evidence" value="ECO:0007669"/>
    <property type="project" value="UniProtKB-ARBA"/>
</dbReference>
<dbReference type="FunFam" id="3.20.20.70:FF:000004">
    <property type="entry name" value="Ribulose-phosphate 3-epimerase"/>
    <property type="match status" value="1"/>
</dbReference>
<dbReference type="InterPro" id="IPR011060">
    <property type="entry name" value="RibuloseP-bd_barrel"/>
</dbReference>
<comment type="pathway">
    <text evidence="10">Carbohydrate degradation.</text>
</comment>
<evidence type="ECO:0000256" key="3">
    <source>
        <dbReference type="ARBA" id="ARBA00001941"/>
    </source>
</evidence>
<evidence type="ECO:0000256" key="5">
    <source>
        <dbReference type="ARBA" id="ARBA00001954"/>
    </source>
</evidence>
<evidence type="ECO:0000313" key="16">
    <source>
        <dbReference type="Proteomes" id="UP000281547"/>
    </source>
</evidence>
<feature type="binding site" evidence="10 13">
    <location>
        <position position="36"/>
    </location>
    <ligand>
        <name>a divalent metal cation</name>
        <dbReference type="ChEBI" id="CHEBI:60240"/>
    </ligand>
</feature>
<evidence type="ECO:0000256" key="6">
    <source>
        <dbReference type="ARBA" id="ARBA00009541"/>
    </source>
</evidence>
<evidence type="ECO:0000313" key="15">
    <source>
        <dbReference type="EMBL" id="RUT33073.1"/>
    </source>
</evidence>
<comment type="function">
    <text evidence="10">Catalyzes the reversible epimerization of D-ribulose 5-phosphate to D-xylulose 5-phosphate.</text>
</comment>
<keyword evidence="8 10" id="KW-0479">Metal-binding</keyword>
<feature type="binding site" evidence="14">
    <location>
        <position position="178"/>
    </location>
    <ligand>
        <name>substrate</name>
    </ligand>
</feature>
<dbReference type="NCBIfam" id="NF004076">
    <property type="entry name" value="PRK05581.1-4"/>
    <property type="match status" value="1"/>
</dbReference>
<gene>
    <name evidence="10" type="primary">rpe</name>
    <name evidence="15" type="ORF">EMQ25_08085</name>
</gene>
<dbReference type="OrthoDB" id="1645589at2"/>
<dbReference type="PANTHER" id="PTHR11749">
    <property type="entry name" value="RIBULOSE-5-PHOSPHATE-3-EPIMERASE"/>
    <property type="match status" value="1"/>
</dbReference>
<evidence type="ECO:0000256" key="4">
    <source>
        <dbReference type="ARBA" id="ARBA00001947"/>
    </source>
</evidence>
<dbReference type="EC" id="5.1.3.1" evidence="7 10"/>
<dbReference type="PIRSF" id="PIRSF001461">
    <property type="entry name" value="RPE"/>
    <property type="match status" value="1"/>
</dbReference>
<feature type="binding site" evidence="10 13">
    <location>
        <position position="176"/>
    </location>
    <ligand>
        <name>a divalent metal cation</name>
        <dbReference type="ChEBI" id="CHEBI:60240"/>
    </ligand>
</feature>
<dbReference type="EMBL" id="RZNJ01000002">
    <property type="protein sequence ID" value="RUT33073.1"/>
    <property type="molecule type" value="Genomic_DNA"/>
</dbReference>
<dbReference type="NCBIfam" id="TIGR01163">
    <property type="entry name" value="rpe"/>
    <property type="match status" value="1"/>
</dbReference>
<feature type="active site" description="Proton donor" evidence="10 12">
    <location>
        <position position="176"/>
    </location>
</feature>
<dbReference type="PROSITE" id="PS01086">
    <property type="entry name" value="RIBUL_P_3_EPIMER_2"/>
    <property type="match status" value="1"/>
</dbReference>
<evidence type="ECO:0000256" key="2">
    <source>
        <dbReference type="ARBA" id="ARBA00001936"/>
    </source>
</evidence>
<evidence type="ECO:0000256" key="10">
    <source>
        <dbReference type="HAMAP-Rule" id="MF_02227"/>
    </source>
</evidence>
<comment type="cofactor">
    <cofactor evidence="3">
        <name>Co(2+)</name>
        <dbReference type="ChEBI" id="CHEBI:48828"/>
    </cofactor>
</comment>
<reference evidence="15 16" key="1">
    <citation type="journal article" date="2016" name="Int. J. Syst. Evol. Microbiol.">
        <title>Arsenicitalea aurantiaca gen. nov., sp. nov., a new member of the family Hyphomicrobiaceae, isolated from high-arsenic sediment.</title>
        <authorList>
            <person name="Mu Y."/>
            <person name="Zhou L."/>
            <person name="Zeng X.C."/>
            <person name="Liu L."/>
            <person name="Pan Y."/>
            <person name="Chen X."/>
            <person name="Wang J."/>
            <person name="Li S."/>
            <person name="Li W.J."/>
            <person name="Wang Y."/>
        </authorList>
    </citation>
    <scope>NUCLEOTIDE SEQUENCE [LARGE SCALE GENOMIC DNA]</scope>
    <source>
        <strain evidence="15 16">42-50</strain>
    </source>
</reference>
<dbReference type="SUPFAM" id="SSF51366">
    <property type="entry name" value="Ribulose-phoshate binding barrel"/>
    <property type="match status" value="1"/>
</dbReference>
<dbReference type="Proteomes" id="UP000281547">
    <property type="component" value="Unassembled WGS sequence"/>
</dbReference>
<comment type="catalytic activity">
    <reaction evidence="1 10 11">
        <text>D-ribulose 5-phosphate = D-xylulose 5-phosphate</text>
        <dbReference type="Rhea" id="RHEA:13677"/>
        <dbReference type="ChEBI" id="CHEBI:57737"/>
        <dbReference type="ChEBI" id="CHEBI:58121"/>
        <dbReference type="EC" id="5.1.3.1"/>
    </reaction>
</comment>
<evidence type="ECO:0000256" key="13">
    <source>
        <dbReference type="PIRSR" id="PIRSR001461-2"/>
    </source>
</evidence>
<sequence>MTQRPVRIAPSILSADFARLGEEIRAIDEGGCDYVHVDVMDGHFVPNITIGPLIVSAIRPLTQKPLDVHLMIAPADPYIAAFAKAGADIITIHAEAGPHLHRSLQAIRAEGKKAGVAINPATPVSALAHIIDDIDLLLVMSVNPGFGGQSFIPESLVKLRQAKALIGGRPIDLEVDGGVTPDTAAEIARAGADVMVAGSSVYAGNDPATYAGRIAAIRRAADTIDV</sequence>
<dbReference type="PROSITE" id="PS01085">
    <property type="entry name" value="RIBUL_P_3_EPIMER_1"/>
    <property type="match status" value="1"/>
</dbReference>
<dbReference type="AlphaFoldDB" id="A0A433XG58"/>
<evidence type="ECO:0000256" key="14">
    <source>
        <dbReference type="PIRSR" id="PIRSR001461-3"/>
    </source>
</evidence>
<proteinExistence type="inferred from homology"/>
<evidence type="ECO:0000256" key="12">
    <source>
        <dbReference type="PIRSR" id="PIRSR001461-1"/>
    </source>
</evidence>
<keyword evidence="13" id="KW-0862">Zinc</keyword>
<keyword evidence="13" id="KW-0464">Manganese</keyword>
<comment type="cofactor">
    <cofactor evidence="10 13">
        <name>a divalent metal cation</name>
        <dbReference type="ChEBI" id="CHEBI:60240"/>
    </cofactor>
    <text evidence="10 13">Binds 1 divalent metal cation per subunit.</text>
</comment>
<name>A0A433XG58_9HYPH</name>
<keyword evidence="10 11" id="KW-0119">Carbohydrate metabolism</keyword>
<feature type="binding site" evidence="10 14">
    <location>
        <position position="69"/>
    </location>
    <ligand>
        <name>substrate</name>
    </ligand>
</feature>
<evidence type="ECO:0000256" key="8">
    <source>
        <dbReference type="ARBA" id="ARBA00022723"/>
    </source>
</evidence>
<accession>A0A433XG58</accession>
<dbReference type="GO" id="GO:0019323">
    <property type="term" value="P:pentose catabolic process"/>
    <property type="evidence" value="ECO:0007669"/>
    <property type="project" value="UniProtKB-UniRule"/>
</dbReference>
<dbReference type="HAMAP" id="MF_02227">
    <property type="entry name" value="RPE"/>
    <property type="match status" value="1"/>
</dbReference>
<dbReference type="InterPro" id="IPR026019">
    <property type="entry name" value="Ribul_P_3_epim"/>
</dbReference>
<comment type="cofactor">
    <cofactor evidence="5">
        <name>Fe(2+)</name>
        <dbReference type="ChEBI" id="CHEBI:29033"/>
    </cofactor>
</comment>
<dbReference type="InterPro" id="IPR000056">
    <property type="entry name" value="Ribul_P_3_epim-like"/>
</dbReference>
<feature type="binding site" evidence="10 14">
    <location>
        <position position="11"/>
    </location>
    <ligand>
        <name>substrate</name>
    </ligand>
</feature>
<keyword evidence="16" id="KW-1185">Reference proteome</keyword>
<dbReference type="Gene3D" id="3.20.20.70">
    <property type="entry name" value="Aldolase class I"/>
    <property type="match status" value="1"/>
</dbReference>
<dbReference type="GO" id="GO:0046872">
    <property type="term" value="F:metal ion binding"/>
    <property type="evidence" value="ECO:0007669"/>
    <property type="project" value="UniProtKB-UniRule"/>
</dbReference>
<dbReference type="GO" id="GO:0004750">
    <property type="term" value="F:D-ribulose-phosphate 3-epimerase activity"/>
    <property type="evidence" value="ECO:0007669"/>
    <property type="project" value="UniProtKB-UniRule"/>
</dbReference>
<comment type="cofactor">
    <cofactor evidence="2">
        <name>Mn(2+)</name>
        <dbReference type="ChEBI" id="CHEBI:29035"/>
    </cofactor>
</comment>
<feature type="active site" description="Proton acceptor" evidence="10 12">
    <location>
        <position position="38"/>
    </location>
</feature>
<protein>
    <recommendedName>
        <fullName evidence="7 10">Ribulose-phosphate 3-epimerase</fullName>
        <ecNumber evidence="7 10">5.1.3.1</ecNumber>
    </recommendedName>
</protein>
<feature type="binding site" evidence="10 13">
    <location>
        <position position="69"/>
    </location>
    <ligand>
        <name>a divalent metal cation</name>
        <dbReference type="ChEBI" id="CHEBI:60240"/>
    </ligand>
</feature>
<feature type="binding site" evidence="10 14">
    <location>
        <begin position="198"/>
        <end position="199"/>
    </location>
    <ligand>
        <name>substrate</name>
    </ligand>
</feature>
<feature type="binding site" evidence="10">
    <location>
        <begin position="176"/>
        <end position="178"/>
    </location>
    <ligand>
        <name>substrate</name>
    </ligand>
</feature>
<dbReference type="Pfam" id="PF00834">
    <property type="entry name" value="Ribul_P_3_epim"/>
    <property type="match status" value="1"/>
</dbReference>
<dbReference type="RefSeq" id="WP_127188028.1">
    <property type="nucleotide sequence ID" value="NZ_RZNJ01000002.1"/>
</dbReference>
<feature type="binding site" evidence="10 14">
    <location>
        <begin position="145"/>
        <end position="148"/>
    </location>
    <ligand>
        <name>substrate</name>
    </ligand>
</feature>
<evidence type="ECO:0000256" key="11">
    <source>
        <dbReference type="PIRNR" id="PIRNR001461"/>
    </source>
</evidence>
<evidence type="ECO:0000256" key="9">
    <source>
        <dbReference type="ARBA" id="ARBA00023235"/>
    </source>
</evidence>
<evidence type="ECO:0000256" key="1">
    <source>
        <dbReference type="ARBA" id="ARBA00001782"/>
    </source>
</evidence>
<dbReference type="CDD" id="cd00429">
    <property type="entry name" value="RPE"/>
    <property type="match status" value="1"/>
</dbReference>
<keyword evidence="9 10" id="KW-0413">Isomerase</keyword>
<keyword evidence="13" id="KW-0170">Cobalt</keyword>
<feature type="binding site" evidence="10 13">
    <location>
        <position position="38"/>
    </location>
    <ligand>
        <name>a divalent metal cation</name>
        <dbReference type="ChEBI" id="CHEBI:60240"/>
    </ligand>
</feature>
<comment type="caution">
    <text evidence="15">The sequence shown here is derived from an EMBL/GenBank/DDBJ whole genome shotgun (WGS) entry which is preliminary data.</text>
</comment>
<comment type="cofactor">
    <cofactor evidence="4">
        <name>Zn(2+)</name>
        <dbReference type="ChEBI" id="CHEBI:29105"/>
    </cofactor>
</comment>
<dbReference type="InterPro" id="IPR013785">
    <property type="entry name" value="Aldolase_TIM"/>
</dbReference>